<keyword evidence="5 9" id="KW-0067">ATP-binding</keyword>
<dbReference type="Pfam" id="PF01467">
    <property type="entry name" value="CTP_transf_like"/>
    <property type="match status" value="1"/>
</dbReference>
<keyword evidence="3 9" id="KW-0548">Nucleotidyltransferase</keyword>
<dbReference type="SUPFAM" id="SSF52374">
    <property type="entry name" value="Nucleotidylyl transferase"/>
    <property type="match status" value="1"/>
</dbReference>
<dbReference type="RefSeq" id="WP_132014368.1">
    <property type="nucleotide sequence ID" value="NZ_SLUN01000012.1"/>
</dbReference>
<evidence type="ECO:0000256" key="1">
    <source>
        <dbReference type="ARBA" id="ARBA00022490"/>
    </source>
</evidence>
<evidence type="ECO:0000256" key="4">
    <source>
        <dbReference type="ARBA" id="ARBA00022741"/>
    </source>
</evidence>
<dbReference type="InterPro" id="IPR001980">
    <property type="entry name" value="PPAT"/>
</dbReference>
<evidence type="ECO:0000256" key="8">
    <source>
        <dbReference type="ARBA" id="ARBA00029346"/>
    </source>
</evidence>
<evidence type="ECO:0000256" key="5">
    <source>
        <dbReference type="ARBA" id="ARBA00022840"/>
    </source>
</evidence>
<dbReference type="PRINTS" id="PR01020">
    <property type="entry name" value="LPSBIOSNTHSS"/>
</dbReference>
<organism evidence="11 12">
    <name type="scientific">Hydrogenispora ethanolica</name>
    <dbReference type="NCBI Taxonomy" id="1082276"/>
    <lineage>
        <taxon>Bacteria</taxon>
        <taxon>Bacillati</taxon>
        <taxon>Bacillota</taxon>
        <taxon>Hydrogenispora</taxon>
    </lineage>
</organism>
<evidence type="ECO:0000256" key="7">
    <source>
        <dbReference type="ARBA" id="ARBA00022993"/>
    </source>
</evidence>
<evidence type="ECO:0000256" key="3">
    <source>
        <dbReference type="ARBA" id="ARBA00022695"/>
    </source>
</evidence>
<evidence type="ECO:0000313" key="12">
    <source>
        <dbReference type="Proteomes" id="UP000295008"/>
    </source>
</evidence>
<dbReference type="Proteomes" id="UP000295008">
    <property type="component" value="Unassembled WGS sequence"/>
</dbReference>
<feature type="binding site" evidence="9">
    <location>
        <begin position="15"/>
        <end position="16"/>
    </location>
    <ligand>
        <name>ATP</name>
        <dbReference type="ChEBI" id="CHEBI:30616"/>
    </ligand>
</feature>
<keyword evidence="1 9" id="KW-0963">Cytoplasm</keyword>
<dbReference type="InterPro" id="IPR014729">
    <property type="entry name" value="Rossmann-like_a/b/a_fold"/>
</dbReference>
<dbReference type="CDD" id="cd02163">
    <property type="entry name" value="PPAT"/>
    <property type="match status" value="1"/>
</dbReference>
<dbReference type="PANTHER" id="PTHR21342:SF1">
    <property type="entry name" value="PHOSPHOPANTETHEINE ADENYLYLTRANSFERASE"/>
    <property type="match status" value="1"/>
</dbReference>
<accession>A0A4V2QEU3</accession>
<evidence type="ECO:0000256" key="6">
    <source>
        <dbReference type="ARBA" id="ARBA00022842"/>
    </source>
</evidence>
<feature type="binding site" evidence="9">
    <location>
        <position position="47"/>
    </location>
    <ligand>
        <name>substrate</name>
    </ligand>
</feature>
<keyword evidence="7 9" id="KW-0173">Coenzyme A biosynthesis</keyword>
<name>A0A4V2QEU3_HYDET</name>
<dbReference type="OrthoDB" id="9806661at2"/>
<comment type="cofactor">
    <cofactor evidence="9">
        <name>Mg(2+)</name>
        <dbReference type="ChEBI" id="CHEBI:18420"/>
    </cofactor>
</comment>
<keyword evidence="2 9" id="KW-0808">Transferase</keyword>
<protein>
    <recommendedName>
        <fullName evidence="9">Phosphopantetheine adenylyltransferase</fullName>
        <ecNumber evidence="9">2.7.7.3</ecNumber>
    </recommendedName>
    <alternativeName>
        <fullName evidence="9">Dephospho-CoA pyrophosphorylase</fullName>
    </alternativeName>
    <alternativeName>
        <fullName evidence="9">Pantetheine-phosphate adenylyltransferase</fullName>
        <shortName evidence="9">PPAT</shortName>
    </alternativeName>
</protein>
<dbReference type="NCBIfam" id="TIGR01510">
    <property type="entry name" value="coaD_prev_kdtB"/>
    <property type="match status" value="1"/>
</dbReference>
<dbReference type="GO" id="GO:0004595">
    <property type="term" value="F:pantetheine-phosphate adenylyltransferase activity"/>
    <property type="evidence" value="ECO:0007669"/>
    <property type="project" value="UniProtKB-UniRule"/>
</dbReference>
<comment type="function">
    <text evidence="9">Reversibly transfers an adenylyl group from ATP to 4'-phosphopantetheine, yielding dephospho-CoA (dPCoA) and pyrophosphate.</text>
</comment>
<dbReference type="GO" id="GO:0005737">
    <property type="term" value="C:cytoplasm"/>
    <property type="evidence" value="ECO:0007669"/>
    <property type="project" value="UniProtKB-SubCell"/>
</dbReference>
<sequence>MTINQNSVKAVCPGSFDPITYGHIDIIERAAQLFPSVIVGVLKNPNKKPLFTAEERVELIKSATRHLPNVEVLFFSGLLVDFVRAVQGNLIIKGLRAISDFEIEFQMSLNNKRMAPEIETMFMMTKNEYSFLSSSMVKEVVQFGGEIKDLVPPEVAAALVNKFSIT</sequence>
<dbReference type="InterPro" id="IPR004821">
    <property type="entry name" value="Cyt_trans-like"/>
</dbReference>
<evidence type="ECO:0000256" key="9">
    <source>
        <dbReference type="HAMAP-Rule" id="MF_00151"/>
    </source>
</evidence>
<dbReference type="PANTHER" id="PTHR21342">
    <property type="entry name" value="PHOSPHOPANTETHEINE ADENYLYLTRANSFERASE"/>
    <property type="match status" value="1"/>
</dbReference>
<dbReference type="EC" id="2.7.7.3" evidence="9"/>
<gene>
    <name evidence="9" type="primary">coaD</name>
    <name evidence="11" type="ORF">EDC14_101244</name>
</gene>
<feature type="binding site" evidence="9">
    <location>
        <position position="79"/>
    </location>
    <ligand>
        <name>substrate</name>
    </ligand>
</feature>
<feature type="site" description="Transition state stabilizer" evidence="9">
    <location>
        <position position="23"/>
    </location>
</feature>
<dbReference type="UniPathway" id="UPA00241">
    <property type="reaction ID" value="UER00355"/>
</dbReference>
<comment type="subcellular location">
    <subcellularLocation>
        <location evidence="9">Cytoplasm</location>
    </subcellularLocation>
</comment>
<comment type="subunit">
    <text evidence="9">Homohexamer.</text>
</comment>
<feature type="binding site" evidence="9">
    <location>
        <position position="104"/>
    </location>
    <ligand>
        <name>ATP</name>
        <dbReference type="ChEBI" id="CHEBI:30616"/>
    </ligand>
</feature>
<dbReference type="HAMAP" id="MF_00151">
    <property type="entry name" value="PPAT_bact"/>
    <property type="match status" value="1"/>
</dbReference>
<comment type="caution">
    <text evidence="11">The sequence shown here is derived from an EMBL/GenBank/DDBJ whole genome shotgun (WGS) entry which is preliminary data.</text>
</comment>
<dbReference type="EMBL" id="SLUN01000012">
    <property type="protein sequence ID" value="TCL69347.1"/>
    <property type="molecule type" value="Genomic_DNA"/>
</dbReference>
<proteinExistence type="inferred from homology"/>
<evidence type="ECO:0000259" key="10">
    <source>
        <dbReference type="Pfam" id="PF01467"/>
    </source>
</evidence>
<keyword evidence="12" id="KW-1185">Reference proteome</keyword>
<reference evidence="11 12" key="1">
    <citation type="submission" date="2019-03" db="EMBL/GenBank/DDBJ databases">
        <title>Genomic Encyclopedia of Type Strains, Phase IV (KMG-IV): sequencing the most valuable type-strain genomes for metagenomic binning, comparative biology and taxonomic classification.</title>
        <authorList>
            <person name="Goeker M."/>
        </authorList>
    </citation>
    <scope>NUCLEOTIDE SEQUENCE [LARGE SCALE GENOMIC DNA]</scope>
    <source>
        <strain evidence="11 12">LX-B</strain>
    </source>
</reference>
<keyword evidence="6 9" id="KW-0460">Magnesium</keyword>
<dbReference type="NCBIfam" id="TIGR00125">
    <property type="entry name" value="cyt_tran_rel"/>
    <property type="match status" value="1"/>
</dbReference>
<comment type="similarity">
    <text evidence="9">Belongs to the bacterial CoaD family.</text>
</comment>
<feature type="domain" description="Cytidyltransferase-like" evidence="10">
    <location>
        <begin position="11"/>
        <end position="139"/>
    </location>
</feature>
<evidence type="ECO:0000313" key="11">
    <source>
        <dbReference type="EMBL" id="TCL69347.1"/>
    </source>
</evidence>
<comment type="pathway">
    <text evidence="9">Cofactor biosynthesis; coenzyme A biosynthesis; CoA from (R)-pantothenate: step 4/5.</text>
</comment>
<dbReference type="Gene3D" id="3.40.50.620">
    <property type="entry name" value="HUPs"/>
    <property type="match status" value="1"/>
</dbReference>
<comment type="catalytic activity">
    <reaction evidence="8 9">
        <text>(R)-4'-phosphopantetheine + ATP + H(+) = 3'-dephospho-CoA + diphosphate</text>
        <dbReference type="Rhea" id="RHEA:19801"/>
        <dbReference type="ChEBI" id="CHEBI:15378"/>
        <dbReference type="ChEBI" id="CHEBI:30616"/>
        <dbReference type="ChEBI" id="CHEBI:33019"/>
        <dbReference type="ChEBI" id="CHEBI:57328"/>
        <dbReference type="ChEBI" id="CHEBI:61723"/>
        <dbReference type="EC" id="2.7.7.3"/>
    </reaction>
</comment>
<dbReference type="AlphaFoldDB" id="A0A4V2QEU3"/>
<feature type="binding site" evidence="9">
    <location>
        <begin position="129"/>
        <end position="135"/>
    </location>
    <ligand>
        <name>ATP</name>
        <dbReference type="ChEBI" id="CHEBI:30616"/>
    </ligand>
</feature>
<dbReference type="GO" id="GO:0015937">
    <property type="term" value="P:coenzyme A biosynthetic process"/>
    <property type="evidence" value="ECO:0007669"/>
    <property type="project" value="UniProtKB-UniRule"/>
</dbReference>
<feature type="binding site" evidence="9">
    <location>
        <position position="23"/>
    </location>
    <ligand>
        <name>ATP</name>
        <dbReference type="ChEBI" id="CHEBI:30616"/>
    </ligand>
</feature>
<feature type="binding site" evidence="9">
    <location>
        <position position="15"/>
    </location>
    <ligand>
        <name>substrate</name>
    </ligand>
</feature>
<keyword evidence="4 9" id="KW-0547">Nucleotide-binding</keyword>
<feature type="binding site" evidence="9">
    <location>
        <position position="93"/>
    </location>
    <ligand>
        <name>substrate</name>
    </ligand>
</feature>
<dbReference type="GO" id="GO:0005524">
    <property type="term" value="F:ATP binding"/>
    <property type="evidence" value="ECO:0007669"/>
    <property type="project" value="UniProtKB-KW"/>
</dbReference>
<evidence type="ECO:0000256" key="2">
    <source>
        <dbReference type="ARBA" id="ARBA00022679"/>
    </source>
</evidence>
<feature type="binding site" evidence="9">
    <location>
        <begin position="94"/>
        <end position="96"/>
    </location>
    <ligand>
        <name>ATP</name>
        <dbReference type="ChEBI" id="CHEBI:30616"/>
    </ligand>
</feature>